<reference evidence="2" key="1">
    <citation type="journal article" date="2019" name="Int. J. Syst. Evol. Microbiol.">
        <title>The Global Catalogue of Microorganisms (GCM) 10K type strain sequencing project: providing services to taxonomists for standard genome sequencing and annotation.</title>
        <authorList>
            <consortium name="The Broad Institute Genomics Platform"/>
            <consortium name="The Broad Institute Genome Sequencing Center for Infectious Disease"/>
            <person name="Wu L."/>
            <person name="Ma J."/>
        </authorList>
    </citation>
    <scope>NUCLEOTIDE SEQUENCE [LARGE SCALE GENOMIC DNA]</scope>
    <source>
        <strain evidence="2">KCTC 15012</strain>
    </source>
</reference>
<evidence type="ECO:0008006" key="3">
    <source>
        <dbReference type="Google" id="ProtNLM"/>
    </source>
</evidence>
<protein>
    <recommendedName>
        <fullName evidence="3">Virus attachment protein p12 family protein</fullName>
    </recommendedName>
</protein>
<dbReference type="RefSeq" id="WP_377314749.1">
    <property type="nucleotide sequence ID" value="NZ_JBHUIY010000005.1"/>
</dbReference>
<name>A0ABW5CAB5_9PROT</name>
<dbReference type="Proteomes" id="UP001597296">
    <property type="component" value="Unassembled WGS sequence"/>
</dbReference>
<dbReference type="EMBL" id="JBHUIY010000005">
    <property type="protein sequence ID" value="MFD2232978.1"/>
    <property type="molecule type" value="Genomic_DNA"/>
</dbReference>
<evidence type="ECO:0000313" key="2">
    <source>
        <dbReference type="Proteomes" id="UP001597296"/>
    </source>
</evidence>
<accession>A0ABW5CAB5</accession>
<organism evidence="1 2">
    <name type="scientific">Phaeospirillum tilakii</name>
    <dbReference type="NCBI Taxonomy" id="741673"/>
    <lineage>
        <taxon>Bacteria</taxon>
        <taxon>Pseudomonadati</taxon>
        <taxon>Pseudomonadota</taxon>
        <taxon>Alphaproteobacteria</taxon>
        <taxon>Rhodospirillales</taxon>
        <taxon>Rhodospirillaceae</taxon>
        <taxon>Phaeospirillum</taxon>
    </lineage>
</organism>
<keyword evidence="2" id="KW-1185">Reference proteome</keyword>
<evidence type="ECO:0000313" key="1">
    <source>
        <dbReference type="EMBL" id="MFD2232978.1"/>
    </source>
</evidence>
<proteinExistence type="predicted"/>
<sequence length="40" mass="4153">MLQTLLAGAVVAAAGLWLGWRVLARGRRRACPGCGRCGGK</sequence>
<gene>
    <name evidence="1" type="ORF">ACFSNB_04085</name>
</gene>
<comment type="caution">
    <text evidence="1">The sequence shown here is derived from an EMBL/GenBank/DDBJ whole genome shotgun (WGS) entry which is preliminary data.</text>
</comment>